<comment type="caution">
    <text evidence="2">The sequence shown here is derived from an EMBL/GenBank/DDBJ whole genome shotgun (WGS) entry which is preliminary data.</text>
</comment>
<evidence type="ECO:0008006" key="4">
    <source>
        <dbReference type="Google" id="ProtNLM"/>
    </source>
</evidence>
<gene>
    <name evidence="2" type="ORF">DW016_14560</name>
</gene>
<organism evidence="2 3">
    <name type="scientific">Sellimonas intestinalis</name>
    <dbReference type="NCBI Taxonomy" id="1653434"/>
    <lineage>
        <taxon>Bacteria</taxon>
        <taxon>Bacillati</taxon>
        <taxon>Bacillota</taxon>
        <taxon>Clostridia</taxon>
        <taxon>Lachnospirales</taxon>
        <taxon>Lachnospiraceae</taxon>
        <taxon>Sellimonas</taxon>
    </lineage>
</organism>
<feature type="transmembrane region" description="Helical" evidence="1">
    <location>
        <begin position="12"/>
        <end position="38"/>
    </location>
</feature>
<evidence type="ECO:0000313" key="3">
    <source>
        <dbReference type="Proteomes" id="UP000261080"/>
    </source>
</evidence>
<dbReference type="AlphaFoldDB" id="A0A3E3JZH8"/>
<evidence type="ECO:0000313" key="2">
    <source>
        <dbReference type="EMBL" id="RGE84893.1"/>
    </source>
</evidence>
<feature type="transmembrane region" description="Helical" evidence="1">
    <location>
        <begin position="185"/>
        <end position="205"/>
    </location>
</feature>
<name>A0A3E3JZH8_9FIRM</name>
<feature type="transmembrane region" description="Helical" evidence="1">
    <location>
        <begin position="211"/>
        <end position="229"/>
    </location>
</feature>
<keyword evidence="1" id="KW-1133">Transmembrane helix</keyword>
<keyword evidence="1" id="KW-0812">Transmembrane</keyword>
<feature type="transmembrane region" description="Helical" evidence="1">
    <location>
        <begin position="58"/>
        <end position="81"/>
    </location>
</feature>
<feature type="transmembrane region" description="Helical" evidence="1">
    <location>
        <begin position="113"/>
        <end position="139"/>
    </location>
</feature>
<proteinExistence type="predicted"/>
<reference evidence="2 3" key="1">
    <citation type="submission" date="2018-08" db="EMBL/GenBank/DDBJ databases">
        <title>A genome reference for cultivated species of the human gut microbiota.</title>
        <authorList>
            <person name="Zou Y."/>
            <person name="Xue W."/>
            <person name="Luo G."/>
        </authorList>
    </citation>
    <scope>NUCLEOTIDE SEQUENCE [LARGE SCALE GENOMIC DNA]</scope>
    <source>
        <strain evidence="2 3">AF37-2AT</strain>
    </source>
</reference>
<dbReference type="Proteomes" id="UP000261080">
    <property type="component" value="Unassembled WGS sequence"/>
</dbReference>
<accession>A0A3E3JZH8</accession>
<dbReference type="EMBL" id="QVLX01000011">
    <property type="protein sequence ID" value="RGE84893.1"/>
    <property type="molecule type" value="Genomic_DNA"/>
</dbReference>
<dbReference type="RefSeq" id="WP_024733276.1">
    <property type="nucleotide sequence ID" value="NZ_CALBAT010000025.1"/>
</dbReference>
<dbReference type="OrthoDB" id="9784784at2"/>
<sequence>MRKLYDLEKEKICWKPWMISGVGIWTGLVAMGLLLFAVACSEGTGGGQSSEDLILFSWEGQIALLSALDFACGSIFAAALASRVVVRDYGKDYASVLLLYPMNRKRMFRAKELLISLRTVLLCLPALLIATGILAFVAAVARVRLSIQSPWFWISVPAAGLLVGLMASAVGMISAYAGWKRKSQMASIVCGILIVCLVSNGIVIMPKYLTAVLMGMAVFICVFAGVLCGKLEQNIEKMEV</sequence>
<feature type="transmembrane region" description="Helical" evidence="1">
    <location>
        <begin position="151"/>
        <end position="173"/>
    </location>
</feature>
<protein>
    <recommendedName>
        <fullName evidence="4">ABC transporter permease</fullName>
    </recommendedName>
</protein>
<keyword evidence="3" id="KW-1185">Reference proteome</keyword>
<dbReference type="GeneID" id="97193480"/>
<evidence type="ECO:0000256" key="1">
    <source>
        <dbReference type="SAM" id="Phobius"/>
    </source>
</evidence>
<keyword evidence="1" id="KW-0472">Membrane</keyword>